<dbReference type="CDD" id="cd04087">
    <property type="entry name" value="PTPA"/>
    <property type="match status" value="1"/>
</dbReference>
<dbReference type="SUPFAM" id="SSF140984">
    <property type="entry name" value="PTPA-like"/>
    <property type="match status" value="1"/>
</dbReference>
<evidence type="ECO:0000256" key="9">
    <source>
        <dbReference type="SAM" id="MobiDB-lite"/>
    </source>
</evidence>
<gene>
    <name evidence="10" type="primary">RRD2</name>
    <name evidence="10" type="ORF">MEQU1_000796</name>
</gene>
<keyword evidence="6 8" id="KW-0413">Isomerase</keyword>
<dbReference type="GO" id="GO:0003755">
    <property type="term" value="F:peptidyl-prolyl cis-trans isomerase activity"/>
    <property type="evidence" value="ECO:0007669"/>
    <property type="project" value="UniProtKB-KW"/>
</dbReference>
<dbReference type="PANTHER" id="PTHR10012">
    <property type="entry name" value="SERINE/THREONINE-PROTEIN PHOSPHATASE 2A REGULATORY SUBUNIT B"/>
    <property type="match status" value="1"/>
</dbReference>
<dbReference type="GO" id="GO:0005737">
    <property type="term" value="C:cytoplasm"/>
    <property type="evidence" value="ECO:0007669"/>
    <property type="project" value="UniProtKB-SubCell"/>
</dbReference>
<evidence type="ECO:0000256" key="2">
    <source>
        <dbReference type="ARBA" id="ARBA00004496"/>
    </source>
</evidence>
<dbReference type="PANTHER" id="PTHR10012:SF5">
    <property type="entry name" value="SERINE_THREONINE-PROTEIN PHOSPHATASE 2A ACTIVATOR 2"/>
    <property type="match status" value="1"/>
</dbReference>
<comment type="subcellular location">
    <subcellularLocation>
        <location evidence="2 8">Cytoplasm</location>
    </subcellularLocation>
</comment>
<feature type="compositionally biased region" description="Low complexity" evidence="9">
    <location>
        <begin position="22"/>
        <end position="34"/>
    </location>
</feature>
<evidence type="ECO:0000256" key="1">
    <source>
        <dbReference type="ARBA" id="ARBA00000971"/>
    </source>
</evidence>
<accession>A0AAF0IXQ0</accession>
<dbReference type="Gene3D" id="1.20.120.1150">
    <property type="match status" value="1"/>
</dbReference>
<dbReference type="EC" id="5.2.1.8" evidence="8"/>
<comment type="similarity">
    <text evidence="3 8">Belongs to the PTPA-type PPIase family.</text>
</comment>
<dbReference type="Proteomes" id="UP001214415">
    <property type="component" value="Chromosome 2"/>
</dbReference>
<keyword evidence="5 8" id="KW-0697">Rotamase</keyword>
<dbReference type="GO" id="GO:0000159">
    <property type="term" value="C:protein phosphatase type 2A complex"/>
    <property type="evidence" value="ECO:0007669"/>
    <property type="project" value="TreeGrafter"/>
</dbReference>
<comment type="catalytic activity">
    <reaction evidence="1 8">
        <text>[protein]-peptidylproline (omega=180) = [protein]-peptidylproline (omega=0)</text>
        <dbReference type="Rhea" id="RHEA:16237"/>
        <dbReference type="Rhea" id="RHEA-COMP:10747"/>
        <dbReference type="Rhea" id="RHEA-COMP:10748"/>
        <dbReference type="ChEBI" id="CHEBI:83833"/>
        <dbReference type="ChEBI" id="CHEBI:83834"/>
        <dbReference type="EC" id="5.2.1.8"/>
    </reaction>
</comment>
<protein>
    <recommendedName>
        <fullName evidence="8">Serine/threonine-protein phosphatase 2A activator</fullName>
        <ecNumber evidence="8">5.2.1.8</ecNumber>
    </recommendedName>
    <alternativeName>
        <fullName evidence="8">Phosphotyrosyl phosphatase activator</fullName>
    </alternativeName>
</protein>
<evidence type="ECO:0000256" key="8">
    <source>
        <dbReference type="RuleBase" id="RU361210"/>
    </source>
</evidence>
<proteinExistence type="inferred from homology"/>
<dbReference type="InterPro" id="IPR004327">
    <property type="entry name" value="Phstyr_phstse_ac"/>
</dbReference>
<dbReference type="EMBL" id="CP119901">
    <property type="protein sequence ID" value="WFD22134.1"/>
    <property type="molecule type" value="Genomic_DNA"/>
</dbReference>
<feature type="region of interest" description="Disordered" evidence="9">
    <location>
        <begin position="1"/>
        <end position="45"/>
    </location>
</feature>
<evidence type="ECO:0000313" key="11">
    <source>
        <dbReference type="Proteomes" id="UP001214415"/>
    </source>
</evidence>
<evidence type="ECO:0000256" key="3">
    <source>
        <dbReference type="ARBA" id="ARBA00011019"/>
    </source>
</evidence>
<dbReference type="GO" id="GO:0008160">
    <property type="term" value="F:protein tyrosine phosphatase activator activity"/>
    <property type="evidence" value="ECO:0007669"/>
    <property type="project" value="TreeGrafter"/>
</dbReference>
<comment type="function">
    <text evidence="7">PPIases accelerate the folding of proteins. It catalyzes the cis-trans isomerization of proline imidic peptide bonds in oligopeptides. Acts as a regulatory subunit for PP2A-like phosphatases modulating their activity or substrate specificity, probably by inducing a conformational change in the catalytic subunit, a direct target of the PPIase. Can reactivate inactive phosphatase PP2A-phosphatase methylesterase complexes (PP2Ai) in presence of ATP and Mg(2+) by dissociating the inactive form from the complex.</text>
</comment>
<dbReference type="AlphaFoldDB" id="A0AAF0IXQ0"/>
<dbReference type="InterPro" id="IPR043170">
    <property type="entry name" value="PTPA_C_lid"/>
</dbReference>
<evidence type="ECO:0000256" key="5">
    <source>
        <dbReference type="ARBA" id="ARBA00023110"/>
    </source>
</evidence>
<evidence type="ECO:0000313" key="10">
    <source>
        <dbReference type="EMBL" id="WFD22134.1"/>
    </source>
</evidence>
<evidence type="ECO:0000256" key="7">
    <source>
        <dbReference type="ARBA" id="ARBA00025287"/>
    </source>
</evidence>
<dbReference type="GO" id="GO:0007052">
    <property type="term" value="P:mitotic spindle organization"/>
    <property type="evidence" value="ECO:0007669"/>
    <property type="project" value="TreeGrafter"/>
</dbReference>
<dbReference type="Pfam" id="PF03095">
    <property type="entry name" value="PTPA"/>
    <property type="match status" value="1"/>
</dbReference>
<dbReference type="GO" id="GO:0005634">
    <property type="term" value="C:nucleus"/>
    <property type="evidence" value="ECO:0007669"/>
    <property type="project" value="TreeGrafter"/>
</dbReference>
<dbReference type="InterPro" id="IPR037218">
    <property type="entry name" value="PTPA_sf"/>
</dbReference>
<evidence type="ECO:0000256" key="4">
    <source>
        <dbReference type="ARBA" id="ARBA00022490"/>
    </source>
</evidence>
<organism evidence="10 11">
    <name type="scientific">Malassezia equina</name>
    <dbReference type="NCBI Taxonomy" id="1381935"/>
    <lineage>
        <taxon>Eukaryota</taxon>
        <taxon>Fungi</taxon>
        <taxon>Dikarya</taxon>
        <taxon>Basidiomycota</taxon>
        <taxon>Ustilaginomycotina</taxon>
        <taxon>Malasseziomycetes</taxon>
        <taxon>Malasseziales</taxon>
        <taxon>Malasseziaceae</taxon>
        <taxon>Malassezia</taxon>
    </lineage>
</organism>
<keyword evidence="4 8" id="KW-0963">Cytoplasm</keyword>
<sequence>MSAPPLDAGAKNLLVDKLRQLPARTTPAPAQAPTAPGPVDPFDGAREPEVVRHPTFSDARPRKRIVTQRHLDHFHHGTLFAEILGMLRAGNEAVRGKKLTDPVDESAEVQALMAIVDRIRALVDETPRDTDSASVSRFGNPAFRTLHEKICHAADGLMEGIPGLAGPEHARARQELAVYLQESWGNAKRIDYGSGMELNFLCWLLCLVKLGILDLKRDAQSLVLRVFWNYMRVMRIIQATYWLEPAGSHGVWGLDDYHFLPFLWGAAQLMDHPYLRPKSIHDPEILAECAPAYMYFSCIQSINLVKTESLRWHSPMLDDISGVRTWNKVNQGMIKMYRAEVLLKLPIAQHIFFGDLLSFGAWDEDDGPIVEDEHGHRFAADDCHSHGHGHGEGQAAGWGDCCGIPIPSVFAAAEQKASGRAVRCIPFD</sequence>
<evidence type="ECO:0000256" key="6">
    <source>
        <dbReference type="ARBA" id="ARBA00023235"/>
    </source>
</evidence>
<keyword evidence="11" id="KW-1185">Reference proteome</keyword>
<name>A0AAF0IXQ0_9BASI</name>
<dbReference type="FunFam" id="1.20.120.1150:FF:000002">
    <property type="entry name" value="Serine/threonine-protein phosphatase 2A activator"/>
    <property type="match status" value="1"/>
</dbReference>
<reference evidence="10" key="1">
    <citation type="submission" date="2023-03" db="EMBL/GenBank/DDBJ databases">
        <title>Mating type loci evolution in Malassezia.</title>
        <authorList>
            <person name="Coelho M.A."/>
        </authorList>
    </citation>
    <scope>NUCLEOTIDE SEQUENCE</scope>
    <source>
        <strain evidence="10">CBS 12830</strain>
    </source>
</reference>